<feature type="compositionally biased region" description="Polar residues" evidence="9">
    <location>
        <begin position="80"/>
        <end position="110"/>
    </location>
</feature>
<keyword evidence="5 10" id="KW-0732">Signal</keyword>
<evidence type="ECO:0000256" key="5">
    <source>
        <dbReference type="ARBA" id="ARBA00022729"/>
    </source>
</evidence>
<evidence type="ECO:0000256" key="4">
    <source>
        <dbReference type="ARBA" id="ARBA00022622"/>
    </source>
</evidence>
<comment type="similarity">
    <text evidence="2">Belongs to the plant LTP family.</text>
</comment>
<keyword evidence="4" id="KW-0472">Membrane</keyword>
<dbReference type="SUPFAM" id="SSF47699">
    <property type="entry name" value="Bifunctional inhibitor/lipid-transfer protein/seed storage 2S albumin"/>
    <property type="match status" value="1"/>
</dbReference>
<evidence type="ECO:0000256" key="1">
    <source>
        <dbReference type="ARBA" id="ARBA00004609"/>
    </source>
</evidence>
<dbReference type="Pfam" id="PF14368">
    <property type="entry name" value="LTP_2"/>
    <property type="match status" value="1"/>
</dbReference>
<proteinExistence type="inferred from homology"/>
<sequence>MAPRGIFEIATLILSIVAILSAGTMAQSGCTSVLISMASCLNYVTGSAATPSASCCSALANVVRTRRAVNGPAMSPVGSPETSPDGSPASPTTPSVTGSKTVPSSATTSNGSATKMNLQLVAVFFVSASYATSAAFNNIIF</sequence>
<evidence type="ECO:0000256" key="7">
    <source>
        <dbReference type="ARBA" id="ARBA00023180"/>
    </source>
</evidence>
<keyword evidence="7" id="KW-0325">Glycoprotein</keyword>
<evidence type="ECO:0000259" key="11">
    <source>
        <dbReference type="Pfam" id="PF14368"/>
    </source>
</evidence>
<dbReference type="InterPro" id="IPR036312">
    <property type="entry name" value="Bifun_inhib/LTP/seed_sf"/>
</dbReference>
<dbReference type="InterPro" id="IPR016140">
    <property type="entry name" value="Bifunc_inhib/LTP/seed_store"/>
</dbReference>
<dbReference type="InterPro" id="IPR043325">
    <property type="entry name" value="LTSS"/>
</dbReference>
<feature type="domain" description="Bifunctional inhibitor/plant lipid transfer protein/seed storage helical" evidence="11">
    <location>
        <begin position="21"/>
        <end position="65"/>
    </location>
</feature>
<dbReference type="EMBL" id="JABTTQ020001592">
    <property type="protein sequence ID" value="KAK6130218.1"/>
    <property type="molecule type" value="Genomic_DNA"/>
</dbReference>
<keyword evidence="8" id="KW-0449">Lipoprotein</keyword>
<dbReference type="Proteomes" id="UP001318860">
    <property type="component" value="Unassembled WGS sequence"/>
</dbReference>
<gene>
    <name evidence="12" type="ORF">DH2020_036028</name>
</gene>
<keyword evidence="6" id="KW-1015">Disulfide bond</keyword>
<protein>
    <recommendedName>
        <fullName evidence="11">Bifunctional inhibitor/plant lipid transfer protein/seed storage helical domain-containing protein</fullName>
    </recommendedName>
</protein>
<evidence type="ECO:0000256" key="10">
    <source>
        <dbReference type="SAM" id="SignalP"/>
    </source>
</evidence>
<keyword evidence="3" id="KW-1003">Cell membrane</keyword>
<accession>A0ABR0V6K4</accession>
<comment type="subcellular location">
    <subcellularLocation>
        <location evidence="1">Cell membrane</location>
        <topology evidence="1">Lipid-anchor</topology>
        <topology evidence="1">GPI-anchor</topology>
    </subcellularLocation>
</comment>
<evidence type="ECO:0000256" key="2">
    <source>
        <dbReference type="ARBA" id="ARBA00009748"/>
    </source>
</evidence>
<evidence type="ECO:0000313" key="13">
    <source>
        <dbReference type="Proteomes" id="UP001318860"/>
    </source>
</evidence>
<feature type="chain" id="PRO_5045362966" description="Bifunctional inhibitor/plant lipid transfer protein/seed storage helical domain-containing protein" evidence="10">
    <location>
        <begin position="27"/>
        <end position="141"/>
    </location>
</feature>
<reference evidence="12 13" key="1">
    <citation type="journal article" date="2021" name="Comput. Struct. Biotechnol. J.">
        <title>De novo genome assembly of the potent medicinal plant Rehmannia glutinosa using nanopore technology.</title>
        <authorList>
            <person name="Ma L."/>
            <person name="Dong C."/>
            <person name="Song C."/>
            <person name="Wang X."/>
            <person name="Zheng X."/>
            <person name="Niu Y."/>
            <person name="Chen S."/>
            <person name="Feng W."/>
        </authorList>
    </citation>
    <scope>NUCLEOTIDE SEQUENCE [LARGE SCALE GENOMIC DNA]</scope>
    <source>
        <strain evidence="12">DH-2019</strain>
    </source>
</reference>
<evidence type="ECO:0000256" key="8">
    <source>
        <dbReference type="ARBA" id="ARBA00023288"/>
    </source>
</evidence>
<feature type="signal peptide" evidence="10">
    <location>
        <begin position="1"/>
        <end position="26"/>
    </location>
</feature>
<organism evidence="12 13">
    <name type="scientific">Rehmannia glutinosa</name>
    <name type="common">Chinese foxglove</name>
    <dbReference type="NCBI Taxonomy" id="99300"/>
    <lineage>
        <taxon>Eukaryota</taxon>
        <taxon>Viridiplantae</taxon>
        <taxon>Streptophyta</taxon>
        <taxon>Embryophyta</taxon>
        <taxon>Tracheophyta</taxon>
        <taxon>Spermatophyta</taxon>
        <taxon>Magnoliopsida</taxon>
        <taxon>eudicotyledons</taxon>
        <taxon>Gunneridae</taxon>
        <taxon>Pentapetalae</taxon>
        <taxon>asterids</taxon>
        <taxon>lamiids</taxon>
        <taxon>Lamiales</taxon>
        <taxon>Orobanchaceae</taxon>
        <taxon>Rehmannieae</taxon>
        <taxon>Rehmannia</taxon>
    </lineage>
</organism>
<dbReference type="PANTHER" id="PTHR33044">
    <property type="entry name" value="BIFUNCTIONAL INHIBITOR/LIPID-TRANSFER PROTEIN/SEED STORAGE 2S ALBUMIN SUPERFAMILY PROTEIN-RELATED"/>
    <property type="match status" value="1"/>
</dbReference>
<keyword evidence="13" id="KW-1185">Reference proteome</keyword>
<name>A0ABR0V6K4_REHGL</name>
<evidence type="ECO:0000256" key="9">
    <source>
        <dbReference type="SAM" id="MobiDB-lite"/>
    </source>
</evidence>
<feature type="region of interest" description="Disordered" evidence="9">
    <location>
        <begin position="70"/>
        <end position="110"/>
    </location>
</feature>
<dbReference type="Gene3D" id="1.10.110.10">
    <property type="entry name" value="Plant lipid-transfer and hydrophobic proteins"/>
    <property type="match status" value="1"/>
</dbReference>
<evidence type="ECO:0000256" key="3">
    <source>
        <dbReference type="ARBA" id="ARBA00022475"/>
    </source>
</evidence>
<evidence type="ECO:0000256" key="6">
    <source>
        <dbReference type="ARBA" id="ARBA00023157"/>
    </source>
</evidence>
<evidence type="ECO:0000313" key="12">
    <source>
        <dbReference type="EMBL" id="KAK6130218.1"/>
    </source>
</evidence>
<dbReference type="CDD" id="cd00010">
    <property type="entry name" value="AAI_LTSS"/>
    <property type="match status" value="1"/>
</dbReference>
<keyword evidence="4" id="KW-0336">GPI-anchor</keyword>
<comment type="caution">
    <text evidence="12">The sequence shown here is derived from an EMBL/GenBank/DDBJ whole genome shotgun (WGS) entry which is preliminary data.</text>
</comment>